<feature type="compositionally biased region" description="Polar residues" evidence="1">
    <location>
        <begin position="101"/>
        <end position="122"/>
    </location>
</feature>
<proteinExistence type="predicted"/>
<dbReference type="Pfam" id="PF01522">
    <property type="entry name" value="Polysacc_deac_1"/>
    <property type="match status" value="1"/>
</dbReference>
<sequence>MHRNVSKFSFIVVLVFLILVTLPISCKISNRKVRIPASTPPETPPFEHSGTSNASSPTLKPELTEQFTQKDTNIGATPTKLAVEATLSEIPIIVPLEEESSTNYVTKPTPENESSNDSCQRNSEVKREEGKLFYTSLPVEKDEKVIIITIDDGPGEYTNELLDVLKELDIKVAFFLNGDTVPWYRNVVKREYEEGHTIGSHTYCHRSYYQLEKTASRERVIETMKNDFIKTETNIKAIIPDIKIRLLRMPEGYYRPWMNPVLKEFGYICVNWTAGYDWIQEPDEKVLEYYKKALRPGGIYLFHDGKTRGKRAMKLIREFVRYAREQGYRIADPKELFGD</sequence>
<comment type="caution">
    <text evidence="3">The sequence shown here is derived from an EMBL/GenBank/DDBJ whole genome shotgun (WGS) entry which is preliminary data.</text>
</comment>
<dbReference type="EMBL" id="DSZY01000021">
    <property type="protein sequence ID" value="HGU40440.1"/>
    <property type="molecule type" value="Genomic_DNA"/>
</dbReference>
<dbReference type="GO" id="GO:0005975">
    <property type="term" value="P:carbohydrate metabolic process"/>
    <property type="evidence" value="ECO:0007669"/>
    <property type="project" value="InterPro"/>
</dbReference>
<feature type="region of interest" description="Disordered" evidence="1">
    <location>
        <begin position="35"/>
        <end position="59"/>
    </location>
</feature>
<dbReference type="InterPro" id="IPR011330">
    <property type="entry name" value="Glyco_hydro/deAcase_b/a-brl"/>
</dbReference>
<feature type="compositionally biased region" description="Polar residues" evidence="1">
    <location>
        <begin position="49"/>
        <end position="58"/>
    </location>
</feature>
<dbReference type="Gene3D" id="3.20.20.370">
    <property type="entry name" value="Glycoside hydrolase/deacetylase"/>
    <property type="match status" value="1"/>
</dbReference>
<protein>
    <submittedName>
        <fullName evidence="3">Polysaccharide deacetylase family protein</fullName>
    </submittedName>
</protein>
<name>A0A7C4GKT3_9BACT</name>
<dbReference type="GO" id="GO:0016810">
    <property type="term" value="F:hydrolase activity, acting on carbon-nitrogen (but not peptide) bonds"/>
    <property type="evidence" value="ECO:0007669"/>
    <property type="project" value="InterPro"/>
</dbReference>
<feature type="domain" description="NodB homology" evidence="2">
    <location>
        <begin position="144"/>
        <end position="331"/>
    </location>
</feature>
<dbReference type="InterPro" id="IPR002509">
    <property type="entry name" value="NODB_dom"/>
</dbReference>
<dbReference type="SUPFAM" id="SSF88713">
    <property type="entry name" value="Glycoside hydrolase/deacetylase"/>
    <property type="match status" value="1"/>
</dbReference>
<evidence type="ECO:0000313" key="3">
    <source>
        <dbReference type="EMBL" id="HGU40440.1"/>
    </source>
</evidence>
<evidence type="ECO:0000256" key="1">
    <source>
        <dbReference type="SAM" id="MobiDB-lite"/>
    </source>
</evidence>
<organism evidence="3">
    <name type="scientific">Fervidobacterium thailandense</name>
    <dbReference type="NCBI Taxonomy" id="1008305"/>
    <lineage>
        <taxon>Bacteria</taxon>
        <taxon>Thermotogati</taxon>
        <taxon>Thermotogota</taxon>
        <taxon>Thermotogae</taxon>
        <taxon>Thermotogales</taxon>
        <taxon>Fervidobacteriaceae</taxon>
        <taxon>Fervidobacterium</taxon>
    </lineage>
</organism>
<accession>A0A7C4GKT3</accession>
<reference evidence="3" key="1">
    <citation type="journal article" date="2020" name="mSystems">
        <title>Genome- and Community-Level Interaction Insights into Carbon Utilization and Element Cycling Functions of Hydrothermarchaeota in Hydrothermal Sediment.</title>
        <authorList>
            <person name="Zhou Z."/>
            <person name="Liu Y."/>
            <person name="Xu W."/>
            <person name="Pan J."/>
            <person name="Luo Z.H."/>
            <person name="Li M."/>
        </authorList>
    </citation>
    <scope>NUCLEOTIDE SEQUENCE [LARGE SCALE GENOMIC DNA]</scope>
    <source>
        <strain evidence="3">SpSt-609</strain>
    </source>
</reference>
<dbReference type="PROSITE" id="PS51677">
    <property type="entry name" value="NODB"/>
    <property type="match status" value="1"/>
</dbReference>
<evidence type="ECO:0000259" key="2">
    <source>
        <dbReference type="PROSITE" id="PS51677"/>
    </source>
</evidence>
<dbReference type="CDD" id="cd10917">
    <property type="entry name" value="CE4_NodB_like_6s_7s"/>
    <property type="match status" value="1"/>
</dbReference>
<dbReference type="AlphaFoldDB" id="A0A7C4GKT3"/>
<dbReference type="PANTHER" id="PTHR10587">
    <property type="entry name" value="GLYCOSYL TRANSFERASE-RELATED"/>
    <property type="match status" value="1"/>
</dbReference>
<feature type="region of interest" description="Disordered" evidence="1">
    <location>
        <begin position="101"/>
        <end position="125"/>
    </location>
</feature>
<dbReference type="InterPro" id="IPR050248">
    <property type="entry name" value="Polysacc_deacetylase_ArnD"/>
</dbReference>
<gene>
    <name evidence="3" type="ORF">ENT77_04490</name>
</gene>